<dbReference type="PANTHER" id="PTHR23226">
    <property type="entry name" value="ZINC FINGER AND SCAN DOMAIN-CONTAINING"/>
    <property type="match status" value="1"/>
</dbReference>
<feature type="domain" description="C2H2-type" evidence="12">
    <location>
        <begin position="103"/>
        <end position="130"/>
    </location>
</feature>
<evidence type="ECO:0000256" key="9">
    <source>
        <dbReference type="ARBA" id="ARBA00023163"/>
    </source>
</evidence>
<dbReference type="InterPro" id="IPR013087">
    <property type="entry name" value="Znf_C2H2_type"/>
</dbReference>
<proteinExistence type="inferred from homology"/>
<evidence type="ECO:0000259" key="12">
    <source>
        <dbReference type="PROSITE" id="PS50157"/>
    </source>
</evidence>
<evidence type="ECO:0000256" key="11">
    <source>
        <dbReference type="PROSITE-ProRule" id="PRU00042"/>
    </source>
</evidence>
<evidence type="ECO:0000256" key="4">
    <source>
        <dbReference type="ARBA" id="ARBA00022737"/>
    </source>
</evidence>
<evidence type="ECO:0000256" key="3">
    <source>
        <dbReference type="ARBA" id="ARBA00022723"/>
    </source>
</evidence>
<accession>A0AAV2STU8</accession>
<keyword evidence="3" id="KW-0479">Metal-binding</keyword>
<dbReference type="FunFam" id="3.30.160.60:FF:001872">
    <property type="entry name" value="Zinc finger protein"/>
    <property type="match status" value="1"/>
</dbReference>
<evidence type="ECO:0000313" key="13">
    <source>
        <dbReference type="EMBL" id="CAL4229480.1"/>
    </source>
</evidence>
<keyword evidence="8" id="KW-0238">DNA-binding</keyword>
<dbReference type="PANTHER" id="PTHR23226:SF416">
    <property type="entry name" value="FI01424P"/>
    <property type="match status" value="1"/>
</dbReference>
<keyword evidence="14" id="KW-1185">Reference proteome</keyword>
<organism evidence="13 14">
    <name type="scientific">Meganyctiphanes norvegica</name>
    <name type="common">Northern krill</name>
    <name type="synonym">Thysanopoda norvegica</name>
    <dbReference type="NCBI Taxonomy" id="48144"/>
    <lineage>
        <taxon>Eukaryota</taxon>
        <taxon>Metazoa</taxon>
        <taxon>Ecdysozoa</taxon>
        <taxon>Arthropoda</taxon>
        <taxon>Crustacea</taxon>
        <taxon>Multicrustacea</taxon>
        <taxon>Malacostraca</taxon>
        <taxon>Eumalacostraca</taxon>
        <taxon>Eucarida</taxon>
        <taxon>Euphausiacea</taxon>
        <taxon>Euphausiidae</taxon>
        <taxon>Meganyctiphanes</taxon>
    </lineage>
</organism>
<protein>
    <recommendedName>
        <fullName evidence="12">C2H2-type domain-containing protein</fullName>
    </recommendedName>
</protein>
<evidence type="ECO:0000313" key="14">
    <source>
        <dbReference type="Proteomes" id="UP001497623"/>
    </source>
</evidence>
<keyword evidence="4" id="KW-0677">Repeat</keyword>
<comment type="similarity">
    <text evidence="2">Belongs to the krueppel C2H2-type zinc-finger protein family.</text>
</comment>
<keyword evidence="6" id="KW-0862">Zinc</keyword>
<keyword evidence="5 11" id="KW-0863">Zinc-finger</keyword>
<dbReference type="Proteomes" id="UP001497623">
    <property type="component" value="Unassembled WGS sequence"/>
</dbReference>
<evidence type="ECO:0000256" key="5">
    <source>
        <dbReference type="ARBA" id="ARBA00022771"/>
    </source>
</evidence>
<name>A0AAV2STU8_MEGNR</name>
<sequence>MNTGVKIKDEINKEIEDNESLPTQCFEVMVKGEVEVEEDPIRIKLDIEIHEEQVTCKDEVYGLKKTITHTKEKLYQCCHCEKSFSHRSNLVTHLRIHTGEKPYQCRQCKKAFSHSRSLNTHLKMHIGEKPY</sequence>
<evidence type="ECO:0000256" key="6">
    <source>
        <dbReference type="ARBA" id="ARBA00022833"/>
    </source>
</evidence>
<dbReference type="FunFam" id="3.30.160.60:FF:001506">
    <property type="entry name" value="Zinc finger protein"/>
    <property type="match status" value="1"/>
</dbReference>
<keyword evidence="7" id="KW-0805">Transcription regulation</keyword>
<dbReference type="GO" id="GO:0008270">
    <property type="term" value="F:zinc ion binding"/>
    <property type="evidence" value="ECO:0007669"/>
    <property type="project" value="UniProtKB-KW"/>
</dbReference>
<reference evidence="13 14" key="1">
    <citation type="submission" date="2024-05" db="EMBL/GenBank/DDBJ databases">
        <authorList>
            <person name="Wallberg A."/>
        </authorList>
    </citation>
    <scope>NUCLEOTIDE SEQUENCE [LARGE SCALE GENOMIC DNA]</scope>
</reference>
<keyword evidence="9" id="KW-0804">Transcription</keyword>
<dbReference type="Pfam" id="PF00096">
    <property type="entry name" value="zf-C2H2"/>
    <property type="match status" value="2"/>
</dbReference>
<feature type="domain" description="C2H2-type" evidence="12">
    <location>
        <begin position="75"/>
        <end position="102"/>
    </location>
</feature>
<dbReference type="GO" id="GO:0000981">
    <property type="term" value="F:DNA-binding transcription factor activity, RNA polymerase II-specific"/>
    <property type="evidence" value="ECO:0007669"/>
    <property type="project" value="TreeGrafter"/>
</dbReference>
<dbReference type="SMART" id="SM00355">
    <property type="entry name" value="ZnF_C2H2"/>
    <property type="match status" value="2"/>
</dbReference>
<dbReference type="SUPFAM" id="SSF57667">
    <property type="entry name" value="beta-beta-alpha zinc fingers"/>
    <property type="match status" value="1"/>
</dbReference>
<evidence type="ECO:0000256" key="1">
    <source>
        <dbReference type="ARBA" id="ARBA00004123"/>
    </source>
</evidence>
<keyword evidence="10" id="KW-0539">Nucleus</keyword>
<dbReference type="EMBL" id="CAXKWB010107027">
    <property type="protein sequence ID" value="CAL4229480.1"/>
    <property type="molecule type" value="Genomic_DNA"/>
</dbReference>
<feature type="non-terminal residue" evidence="13">
    <location>
        <position position="131"/>
    </location>
</feature>
<dbReference type="GO" id="GO:0005634">
    <property type="term" value="C:nucleus"/>
    <property type="evidence" value="ECO:0007669"/>
    <property type="project" value="UniProtKB-SubCell"/>
</dbReference>
<dbReference type="PROSITE" id="PS50157">
    <property type="entry name" value="ZINC_FINGER_C2H2_2"/>
    <property type="match status" value="2"/>
</dbReference>
<evidence type="ECO:0000256" key="2">
    <source>
        <dbReference type="ARBA" id="ARBA00006991"/>
    </source>
</evidence>
<evidence type="ECO:0000256" key="8">
    <source>
        <dbReference type="ARBA" id="ARBA00023125"/>
    </source>
</evidence>
<dbReference type="PROSITE" id="PS00028">
    <property type="entry name" value="ZINC_FINGER_C2H2_1"/>
    <property type="match status" value="2"/>
</dbReference>
<comment type="subcellular location">
    <subcellularLocation>
        <location evidence="1">Nucleus</location>
    </subcellularLocation>
</comment>
<evidence type="ECO:0000256" key="10">
    <source>
        <dbReference type="ARBA" id="ARBA00023242"/>
    </source>
</evidence>
<evidence type="ECO:0000256" key="7">
    <source>
        <dbReference type="ARBA" id="ARBA00023015"/>
    </source>
</evidence>
<dbReference type="InterPro" id="IPR036236">
    <property type="entry name" value="Znf_C2H2_sf"/>
</dbReference>
<dbReference type="Gene3D" id="3.30.160.60">
    <property type="entry name" value="Classic Zinc Finger"/>
    <property type="match status" value="2"/>
</dbReference>
<dbReference type="AlphaFoldDB" id="A0AAV2STU8"/>
<gene>
    <name evidence="13" type="ORF">MNOR_LOCUS39685</name>
</gene>
<comment type="caution">
    <text evidence="13">The sequence shown here is derived from an EMBL/GenBank/DDBJ whole genome shotgun (WGS) entry which is preliminary data.</text>
</comment>
<dbReference type="GO" id="GO:0000978">
    <property type="term" value="F:RNA polymerase II cis-regulatory region sequence-specific DNA binding"/>
    <property type="evidence" value="ECO:0007669"/>
    <property type="project" value="TreeGrafter"/>
</dbReference>